<dbReference type="InterPro" id="IPR042100">
    <property type="entry name" value="Bug_dom1"/>
</dbReference>
<gene>
    <name evidence="3" type="ORF">DY367_20255</name>
</gene>
<evidence type="ECO:0000256" key="1">
    <source>
        <dbReference type="ARBA" id="ARBA00006987"/>
    </source>
</evidence>
<feature type="chain" id="PRO_5019151630" evidence="2">
    <location>
        <begin position="26"/>
        <end position="321"/>
    </location>
</feature>
<keyword evidence="2" id="KW-0732">Signal</keyword>
<evidence type="ECO:0000256" key="2">
    <source>
        <dbReference type="SAM" id="SignalP"/>
    </source>
</evidence>
<dbReference type="PANTHER" id="PTHR42928">
    <property type="entry name" value="TRICARBOXYLATE-BINDING PROTEIN"/>
    <property type="match status" value="1"/>
</dbReference>
<evidence type="ECO:0000313" key="4">
    <source>
        <dbReference type="Proteomes" id="UP000285324"/>
    </source>
</evidence>
<dbReference type="AlphaFoldDB" id="A0A424W9H6"/>
<comment type="caution">
    <text evidence="3">The sequence shown here is derived from an EMBL/GenBank/DDBJ whole genome shotgun (WGS) entry which is preliminary data.</text>
</comment>
<accession>A0A424W9H6</accession>
<protein>
    <submittedName>
        <fullName evidence="3">Tripartite tricarboxylate transporter substrate binding protein</fullName>
    </submittedName>
</protein>
<dbReference type="SUPFAM" id="SSF53850">
    <property type="entry name" value="Periplasmic binding protein-like II"/>
    <property type="match status" value="1"/>
</dbReference>
<comment type="similarity">
    <text evidence="1">Belongs to the UPF0065 (bug) family.</text>
</comment>
<dbReference type="InterPro" id="IPR005064">
    <property type="entry name" value="BUG"/>
</dbReference>
<evidence type="ECO:0000313" key="3">
    <source>
        <dbReference type="EMBL" id="RPJ89956.1"/>
    </source>
</evidence>
<dbReference type="CDD" id="cd13578">
    <property type="entry name" value="PBP2_Bug27"/>
    <property type="match status" value="1"/>
</dbReference>
<proteinExistence type="inferred from homology"/>
<organism evidence="3 4">
    <name type="scientific">Alcaligenes xylosoxydans xylosoxydans</name>
    <name type="common">Achromobacter xylosoxidans</name>
    <dbReference type="NCBI Taxonomy" id="85698"/>
    <lineage>
        <taxon>Bacteria</taxon>
        <taxon>Pseudomonadati</taxon>
        <taxon>Pseudomonadota</taxon>
        <taxon>Betaproteobacteria</taxon>
        <taxon>Burkholderiales</taxon>
        <taxon>Alcaligenaceae</taxon>
        <taxon>Achromobacter</taxon>
    </lineage>
</organism>
<dbReference type="RefSeq" id="WP_059374547.1">
    <property type="nucleotide sequence ID" value="NZ_CP061008.1"/>
</dbReference>
<dbReference type="PANTHER" id="PTHR42928:SF5">
    <property type="entry name" value="BLR1237 PROTEIN"/>
    <property type="match status" value="1"/>
</dbReference>
<reference evidence="3 4" key="1">
    <citation type="submission" date="2018-08" db="EMBL/GenBank/DDBJ databases">
        <title>Achromobacter xylosoxidans Genome sequencing and assembly.</title>
        <authorList>
            <person name="Wang R."/>
            <person name="Rensing C."/>
            <person name="Li Y."/>
        </authorList>
    </citation>
    <scope>NUCLEOTIDE SEQUENCE [LARGE SCALE GENOMIC DNA]</scope>
    <source>
        <strain evidence="3 4">GD003A</strain>
    </source>
</reference>
<dbReference type="Gene3D" id="3.40.190.10">
    <property type="entry name" value="Periplasmic binding protein-like II"/>
    <property type="match status" value="1"/>
</dbReference>
<dbReference type="Pfam" id="PF03401">
    <property type="entry name" value="TctC"/>
    <property type="match status" value="1"/>
</dbReference>
<feature type="signal peptide" evidence="2">
    <location>
        <begin position="1"/>
        <end position="25"/>
    </location>
</feature>
<dbReference type="Gene3D" id="3.40.190.150">
    <property type="entry name" value="Bordetella uptake gene, domain 1"/>
    <property type="match status" value="1"/>
</dbReference>
<dbReference type="PIRSF" id="PIRSF017082">
    <property type="entry name" value="YflP"/>
    <property type="match status" value="1"/>
</dbReference>
<dbReference type="OrthoDB" id="8650966at2"/>
<sequence length="321" mass="33804">MAMLKGLLAAVLSLAAAGAASGADAYPDKPVRVYVGFAPGGATDLLARLYAKKLGERFNQTFIVENRPGAGGNIAIQALTQAPADGYTIAMAANYVAANAAMKRNPYDWERDLMPIGMVASTPNILVVPPGSSIQSVDDLVRKAKAGGNKLTFASAGMGSSIHLAGELFKVMAGVDMTHVPYKGVSPAEVDLMSGTVDMMFGSVSTAIPLVQSKKLKALAVTGRERMKAMPDLPTIEEAGLKGYDVEAVYFMAAPAKVPAPVLKKLADAVADINKQPDVQEFMDRIYARPLTGGPEEARAFLKSEVKKWQGVVDATGMKVD</sequence>
<dbReference type="Proteomes" id="UP000285324">
    <property type="component" value="Unassembled WGS sequence"/>
</dbReference>
<dbReference type="EMBL" id="QVXO01000033">
    <property type="protein sequence ID" value="RPJ89956.1"/>
    <property type="molecule type" value="Genomic_DNA"/>
</dbReference>
<name>A0A424W9H6_ALCXX</name>